<dbReference type="InterPro" id="IPR006204">
    <property type="entry name" value="GHMP_kinase_N_dom"/>
</dbReference>
<reference evidence="8 9" key="1">
    <citation type="submission" date="2015-09" db="EMBL/GenBank/DDBJ databases">
        <title>Genome of Desulfovibrio dechloracetivorans BerOc1, a mercury methylating strain isolated from highly hydrocarbons and metals contaminated coastal sediments.</title>
        <authorList>
            <person name="Goni Urriza M."/>
            <person name="Gassie C."/>
            <person name="Bouchez O."/>
            <person name="Klopp C."/>
            <person name="Ranchou-Peyruse A."/>
            <person name="Remy G."/>
        </authorList>
    </citation>
    <scope>NUCLEOTIDE SEQUENCE [LARGE SCALE GENOMIC DNA]</scope>
    <source>
        <strain evidence="8 9">BerOc1</strain>
    </source>
</reference>
<keyword evidence="9" id="KW-1185">Reference proteome</keyword>
<evidence type="ECO:0000256" key="4">
    <source>
        <dbReference type="ARBA" id="ARBA00022777"/>
    </source>
</evidence>
<evidence type="ECO:0000313" key="8">
    <source>
        <dbReference type="EMBL" id="OIQ50661.1"/>
    </source>
</evidence>
<keyword evidence="4 8" id="KW-0418">Kinase</keyword>
<dbReference type="SUPFAM" id="SSF54211">
    <property type="entry name" value="Ribosomal protein S5 domain 2-like"/>
    <property type="match status" value="1"/>
</dbReference>
<dbReference type="InterPro" id="IPR019539">
    <property type="entry name" value="GalKase_N"/>
</dbReference>
<dbReference type="InterPro" id="IPR000705">
    <property type="entry name" value="Galactokinase"/>
</dbReference>
<dbReference type="Pfam" id="PF00288">
    <property type="entry name" value="GHMP_kinases_N"/>
    <property type="match status" value="1"/>
</dbReference>
<proteinExistence type="inferred from homology"/>
<protein>
    <submittedName>
        <fullName evidence="8">Galactokinase</fullName>
        <ecNumber evidence="8">2.7.1.6</ecNumber>
    </submittedName>
</protein>
<comment type="similarity">
    <text evidence="1">Belongs to the GHMP kinase family. GalK subfamily.</text>
</comment>
<dbReference type="PANTHER" id="PTHR10457:SF7">
    <property type="entry name" value="GALACTOKINASE-RELATED"/>
    <property type="match status" value="1"/>
</dbReference>
<dbReference type="PRINTS" id="PR00473">
    <property type="entry name" value="GALCTOKINASE"/>
</dbReference>
<dbReference type="InterPro" id="IPR006203">
    <property type="entry name" value="GHMP_knse_ATP-bd_CS"/>
</dbReference>
<dbReference type="EC" id="2.7.1.6" evidence="8"/>
<evidence type="ECO:0000313" key="9">
    <source>
        <dbReference type="Proteomes" id="UP000181901"/>
    </source>
</evidence>
<feature type="domain" description="GHMP kinase N-terminal" evidence="6">
    <location>
        <begin position="127"/>
        <end position="214"/>
    </location>
</feature>
<dbReference type="PROSITE" id="PS00627">
    <property type="entry name" value="GHMP_KINASES_ATP"/>
    <property type="match status" value="1"/>
</dbReference>
<dbReference type="RefSeq" id="WP_071546082.1">
    <property type="nucleotide sequence ID" value="NZ_LKAQ01000004.1"/>
</dbReference>
<comment type="caution">
    <text evidence="8">The sequence shown here is derived from an EMBL/GenBank/DDBJ whole genome shotgun (WGS) entry which is preliminary data.</text>
</comment>
<dbReference type="Gene3D" id="3.30.230.10">
    <property type="match status" value="1"/>
</dbReference>
<dbReference type="EMBL" id="LKAQ01000004">
    <property type="protein sequence ID" value="OIQ50661.1"/>
    <property type="molecule type" value="Genomic_DNA"/>
</dbReference>
<keyword evidence="3" id="KW-0547">Nucleotide-binding</keyword>
<dbReference type="AlphaFoldDB" id="A0A1J5MVS9"/>
<evidence type="ECO:0000259" key="7">
    <source>
        <dbReference type="Pfam" id="PF10509"/>
    </source>
</evidence>
<dbReference type="OrthoDB" id="250531at2"/>
<name>A0A1J5MVS9_9BACT</name>
<dbReference type="SUPFAM" id="SSF55060">
    <property type="entry name" value="GHMP Kinase, C-terminal domain"/>
    <property type="match status" value="1"/>
</dbReference>
<organism evidence="8 9">
    <name type="scientific">Pseudodesulfovibrio hydrargyri</name>
    <dbReference type="NCBI Taxonomy" id="2125990"/>
    <lineage>
        <taxon>Bacteria</taxon>
        <taxon>Pseudomonadati</taxon>
        <taxon>Thermodesulfobacteriota</taxon>
        <taxon>Desulfovibrionia</taxon>
        <taxon>Desulfovibrionales</taxon>
        <taxon>Desulfovibrionaceae</taxon>
    </lineage>
</organism>
<dbReference type="InterPro" id="IPR014721">
    <property type="entry name" value="Ribsml_uS5_D2-typ_fold_subgr"/>
</dbReference>
<dbReference type="GO" id="GO:0005829">
    <property type="term" value="C:cytosol"/>
    <property type="evidence" value="ECO:0007669"/>
    <property type="project" value="TreeGrafter"/>
</dbReference>
<evidence type="ECO:0000259" key="6">
    <source>
        <dbReference type="Pfam" id="PF00288"/>
    </source>
</evidence>
<dbReference type="Gene3D" id="3.30.70.890">
    <property type="entry name" value="GHMP kinase, C-terminal domain"/>
    <property type="match status" value="1"/>
</dbReference>
<evidence type="ECO:0000256" key="2">
    <source>
        <dbReference type="ARBA" id="ARBA00022679"/>
    </source>
</evidence>
<dbReference type="GO" id="GO:0006012">
    <property type="term" value="P:galactose metabolic process"/>
    <property type="evidence" value="ECO:0007669"/>
    <property type="project" value="InterPro"/>
</dbReference>
<dbReference type="Pfam" id="PF10509">
    <property type="entry name" value="GalKase_gal_bdg"/>
    <property type="match status" value="1"/>
</dbReference>
<dbReference type="GO" id="GO:0004335">
    <property type="term" value="F:galactokinase activity"/>
    <property type="evidence" value="ECO:0007669"/>
    <property type="project" value="UniProtKB-EC"/>
</dbReference>
<dbReference type="GO" id="GO:0005524">
    <property type="term" value="F:ATP binding"/>
    <property type="evidence" value="ECO:0007669"/>
    <property type="project" value="UniProtKB-KW"/>
</dbReference>
<feature type="domain" description="Galactokinase N-terminal" evidence="7">
    <location>
        <begin position="42"/>
        <end position="89"/>
    </location>
</feature>
<keyword evidence="5" id="KW-0067">ATP-binding</keyword>
<dbReference type="InterPro" id="IPR020568">
    <property type="entry name" value="Ribosomal_Su5_D2-typ_SF"/>
</dbReference>
<accession>A0A1J5MVS9</accession>
<evidence type="ECO:0000256" key="5">
    <source>
        <dbReference type="ARBA" id="ARBA00022840"/>
    </source>
</evidence>
<sequence>MATAAAYAEALRRGALDPVLAELYRPGDVAAQRARYLDLLDCFESRVGPGPAVLVLAPGRTELGGNHTDHNLGVVLAAAVHFDCLAVARGNDDGVVRIRSKGFEGEIVVDLGNLSPRAGEADTSMALVRGVAAGLAESGRKVAGFDACVDGEVPMGAGLSSSAAFEILVGRIFSELFNGGECTPLELAVAGRAAENTYFGKPCGLMDQISCAAQGILSIDFADPALPVVREVDFDFERTGYRLAVVDTGGSHADLTPDYAAIPDEMGRAARALGQAHARGLTVDAVLAHAGRIREAAGDRGVLRLIHFIEETDRAAEQAEVLAAGRMDDFLRLVRRAGDSSWRLLQNCISATDPLDQPIPLALTLTERFLRGRGACRIQGGGFAGTIQAYVPDACFAAYAQYMEEIFGQGAVMPLKVRRPGFERISLDMIDGEGRA</sequence>
<evidence type="ECO:0000256" key="3">
    <source>
        <dbReference type="ARBA" id="ARBA00022741"/>
    </source>
</evidence>
<keyword evidence="2 8" id="KW-0808">Transferase</keyword>
<dbReference type="PIRSF" id="PIRSF000530">
    <property type="entry name" value="Galactokinase"/>
    <property type="match status" value="1"/>
</dbReference>
<gene>
    <name evidence="8" type="primary">galK</name>
    <name evidence="8" type="ORF">BerOc1_02602</name>
</gene>
<dbReference type="Proteomes" id="UP000181901">
    <property type="component" value="Unassembled WGS sequence"/>
</dbReference>
<dbReference type="PRINTS" id="PR00959">
    <property type="entry name" value="MEVGALKINASE"/>
</dbReference>
<dbReference type="PANTHER" id="PTHR10457">
    <property type="entry name" value="MEVALONATE KINASE/GALACTOKINASE"/>
    <property type="match status" value="1"/>
</dbReference>
<dbReference type="InterPro" id="IPR006206">
    <property type="entry name" value="Mevalonate/galactokinase"/>
</dbReference>
<evidence type="ECO:0000256" key="1">
    <source>
        <dbReference type="ARBA" id="ARBA00006566"/>
    </source>
</evidence>
<dbReference type="InterPro" id="IPR036554">
    <property type="entry name" value="GHMP_kinase_C_sf"/>
</dbReference>